<dbReference type="SUPFAM" id="SSF47781">
    <property type="entry name" value="RuvA domain 2-like"/>
    <property type="match status" value="1"/>
</dbReference>
<proteinExistence type="predicted"/>
<dbReference type="EMBL" id="FN649733">
    <property type="protein sequence ID" value="CBJ33013.1"/>
    <property type="molecule type" value="Genomic_DNA"/>
</dbReference>
<keyword evidence="3" id="KW-1185">Reference proteome</keyword>
<protein>
    <recommendedName>
        <fullName evidence="4">Kinesin-like protein</fullName>
    </recommendedName>
</protein>
<evidence type="ECO:0000313" key="2">
    <source>
        <dbReference type="EMBL" id="CBJ33013.1"/>
    </source>
</evidence>
<feature type="compositionally biased region" description="Low complexity" evidence="1">
    <location>
        <begin position="43"/>
        <end position="56"/>
    </location>
</feature>
<dbReference type="OMA" id="IMNQASS"/>
<dbReference type="Gene3D" id="1.10.150.280">
    <property type="entry name" value="AF1531-like domain"/>
    <property type="match status" value="1"/>
</dbReference>
<dbReference type="EMBL" id="FN648601">
    <property type="protein sequence ID" value="CBJ33013.1"/>
    <property type="molecule type" value="Genomic_DNA"/>
</dbReference>
<feature type="compositionally biased region" description="Acidic residues" evidence="1">
    <location>
        <begin position="247"/>
        <end position="262"/>
    </location>
</feature>
<dbReference type="Proteomes" id="UP000002630">
    <property type="component" value="Linkage Group LG08"/>
</dbReference>
<dbReference type="AlphaFoldDB" id="D7G0I4"/>
<dbReference type="OrthoDB" id="3176171at2759"/>
<dbReference type="STRING" id="2880.D7G0I4"/>
<evidence type="ECO:0000256" key="1">
    <source>
        <dbReference type="SAM" id="MobiDB-lite"/>
    </source>
</evidence>
<dbReference type="InterPro" id="IPR010994">
    <property type="entry name" value="RuvA_2-like"/>
</dbReference>
<organism evidence="2 3">
    <name type="scientific">Ectocarpus siliculosus</name>
    <name type="common">Brown alga</name>
    <name type="synonym">Conferva siliculosa</name>
    <dbReference type="NCBI Taxonomy" id="2880"/>
    <lineage>
        <taxon>Eukaryota</taxon>
        <taxon>Sar</taxon>
        <taxon>Stramenopiles</taxon>
        <taxon>Ochrophyta</taxon>
        <taxon>PX clade</taxon>
        <taxon>Phaeophyceae</taxon>
        <taxon>Ectocarpales</taxon>
        <taxon>Ectocarpaceae</taxon>
        <taxon>Ectocarpus</taxon>
    </lineage>
</organism>
<name>D7G0I4_ECTSI</name>
<feature type="region of interest" description="Disordered" evidence="1">
    <location>
        <begin position="1"/>
        <end position="56"/>
    </location>
</feature>
<feature type="compositionally biased region" description="Gly residues" evidence="1">
    <location>
        <begin position="235"/>
        <end position="245"/>
    </location>
</feature>
<evidence type="ECO:0000313" key="3">
    <source>
        <dbReference type="Proteomes" id="UP000002630"/>
    </source>
</evidence>
<sequence length="367" mass="38786">MNASLLAALSSPVRGARTPVSNATAVSGKTKRNGPKHTTGAGSTNNKENTTSSSSWMAAAKTAAAVDGSRAPAFTALETPSTPGRMENLRVLIEEGKKAAAEGRLAAALRKYETAMVTLPEAYKPRLRKKIARLEALLDDEEERPRRSSPLARAFTGSRDAMPCVSGTGRCSASPNDQDVGLDMAGLGDKMSASSLLATAASEPYRSPSRPRETAGDHDHARGVSLSEEASPGAGEDGGYCGLGEAGPEEEEEEEQFDGESMDAQERLRAMNRGLSGKLEKQVVDIMNQASSAELTDLHGIGPRRAQLILQTRAAAPFETLADLSRIGMYPKQIEKMGRHNMLECLDVCSPVESSTREEAASAAAAL</sequence>
<evidence type="ECO:0008006" key="4">
    <source>
        <dbReference type="Google" id="ProtNLM"/>
    </source>
</evidence>
<dbReference type="Pfam" id="PF12836">
    <property type="entry name" value="HHH_3"/>
    <property type="match status" value="1"/>
</dbReference>
<gene>
    <name evidence="2" type="ORF">Esi_0403_0015</name>
</gene>
<feature type="region of interest" description="Disordered" evidence="1">
    <location>
        <begin position="199"/>
        <end position="262"/>
    </location>
</feature>
<accession>D7G0I4</accession>
<feature type="compositionally biased region" description="Basic and acidic residues" evidence="1">
    <location>
        <begin position="210"/>
        <end position="222"/>
    </location>
</feature>
<reference evidence="2 3" key="1">
    <citation type="journal article" date="2010" name="Nature">
        <title>The Ectocarpus genome and the independent evolution of multicellularity in brown algae.</title>
        <authorList>
            <person name="Cock J.M."/>
            <person name="Sterck L."/>
            <person name="Rouze P."/>
            <person name="Scornet D."/>
            <person name="Allen A.E."/>
            <person name="Amoutzias G."/>
            <person name="Anthouard V."/>
            <person name="Artiguenave F."/>
            <person name="Aury J.M."/>
            <person name="Badger J.H."/>
            <person name="Beszteri B."/>
            <person name="Billiau K."/>
            <person name="Bonnet E."/>
            <person name="Bothwell J.H."/>
            <person name="Bowler C."/>
            <person name="Boyen C."/>
            <person name="Brownlee C."/>
            <person name="Carrano C.J."/>
            <person name="Charrier B."/>
            <person name="Cho G.Y."/>
            <person name="Coelho S.M."/>
            <person name="Collen J."/>
            <person name="Corre E."/>
            <person name="Da Silva C."/>
            <person name="Delage L."/>
            <person name="Delaroque N."/>
            <person name="Dittami S.M."/>
            <person name="Doulbeau S."/>
            <person name="Elias M."/>
            <person name="Farnham G."/>
            <person name="Gachon C.M."/>
            <person name="Gschloessl B."/>
            <person name="Heesch S."/>
            <person name="Jabbari K."/>
            <person name="Jubin C."/>
            <person name="Kawai H."/>
            <person name="Kimura K."/>
            <person name="Kloareg B."/>
            <person name="Kupper F.C."/>
            <person name="Lang D."/>
            <person name="Le Bail A."/>
            <person name="Leblanc C."/>
            <person name="Lerouge P."/>
            <person name="Lohr M."/>
            <person name="Lopez P.J."/>
            <person name="Martens C."/>
            <person name="Maumus F."/>
            <person name="Michel G."/>
            <person name="Miranda-Saavedra D."/>
            <person name="Morales J."/>
            <person name="Moreau H."/>
            <person name="Motomura T."/>
            <person name="Nagasato C."/>
            <person name="Napoli C.A."/>
            <person name="Nelson D.R."/>
            <person name="Nyvall-Collen P."/>
            <person name="Peters A.F."/>
            <person name="Pommier C."/>
            <person name="Potin P."/>
            <person name="Poulain J."/>
            <person name="Quesneville H."/>
            <person name="Read B."/>
            <person name="Rensing S.A."/>
            <person name="Ritter A."/>
            <person name="Rousvoal S."/>
            <person name="Samanta M."/>
            <person name="Samson G."/>
            <person name="Schroeder D.C."/>
            <person name="Segurens B."/>
            <person name="Strittmatter M."/>
            <person name="Tonon T."/>
            <person name="Tregear J.W."/>
            <person name="Valentin K."/>
            <person name="von Dassow P."/>
            <person name="Yamagishi T."/>
            <person name="Van de Peer Y."/>
            <person name="Wincker P."/>
        </authorList>
    </citation>
    <scope>NUCLEOTIDE SEQUENCE [LARGE SCALE GENOMIC DNA]</scope>
    <source>
        <strain evidence="3">Ec32 / CCAP1310/4</strain>
    </source>
</reference>
<dbReference type="InParanoid" id="D7G0I4"/>